<gene>
    <name evidence="2" type="ORF">sS8_1426</name>
</gene>
<dbReference type="OrthoDB" id="1364128at2"/>
<dbReference type="InterPro" id="IPR019587">
    <property type="entry name" value="Polyketide_cyclase/dehydratase"/>
</dbReference>
<proteinExistence type="predicted"/>
<dbReference type="EMBL" id="AP017928">
    <property type="protein sequence ID" value="BBA33386.1"/>
    <property type="molecule type" value="Genomic_DNA"/>
</dbReference>
<evidence type="ECO:0000256" key="1">
    <source>
        <dbReference type="SAM" id="SignalP"/>
    </source>
</evidence>
<dbReference type="KEGG" id="mmai:sS8_1426"/>
<dbReference type="Gene3D" id="3.30.530.20">
    <property type="match status" value="1"/>
</dbReference>
<dbReference type="CDD" id="cd07821">
    <property type="entry name" value="PYR_PYL_RCAR_like"/>
    <property type="match status" value="1"/>
</dbReference>
<dbReference type="RefSeq" id="WP_119628999.1">
    <property type="nucleotide sequence ID" value="NZ_AP017928.1"/>
</dbReference>
<organism evidence="2 3">
    <name type="scientific">Methylocaldum marinum</name>
    <dbReference type="NCBI Taxonomy" id="1432792"/>
    <lineage>
        <taxon>Bacteria</taxon>
        <taxon>Pseudomonadati</taxon>
        <taxon>Pseudomonadota</taxon>
        <taxon>Gammaproteobacteria</taxon>
        <taxon>Methylococcales</taxon>
        <taxon>Methylococcaceae</taxon>
        <taxon>Methylocaldum</taxon>
    </lineage>
</organism>
<reference evidence="2 3" key="1">
    <citation type="submission" date="2016-12" db="EMBL/GenBank/DDBJ databases">
        <title>Genome sequencing of Methylocaldum marinum.</title>
        <authorList>
            <person name="Takeuchi M."/>
            <person name="Kamagata Y."/>
            <person name="Hiraoka S."/>
            <person name="Oshima K."/>
            <person name="Hattori M."/>
            <person name="Iwasaki W."/>
        </authorList>
    </citation>
    <scope>NUCLEOTIDE SEQUENCE [LARGE SCALE GENOMIC DNA]</scope>
    <source>
        <strain evidence="2 3">S8</strain>
    </source>
</reference>
<dbReference type="PANTHER" id="PTHR39332">
    <property type="entry name" value="BLL4707 PROTEIN"/>
    <property type="match status" value="1"/>
</dbReference>
<dbReference type="SUPFAM" id="SSF55961">
    <property type="entry name" value="Bet v1-like"/>
    <property type="match status" value="1"/>
</dbReference>
<sequence>MKQIVPALLTLGLAFSAGVSAHGPTPQKVVESVEINLPIEKVWERIKDFGALGQWNPAIAKSESEGGNKPGEKRTLTFPNGESLVEELDFYDAGAYEYDYRLKDFNVKAMPASSYSAVLKLTPAEQGTKVEWKSRLYRGDTSNFPPDELNDEAAVQAMQAFFNTGLQNLKRIAESGE</sequence>
<dbReference type="Pfam" id="PF10604">
    <property type="entry name" value="Polyketide_cyc2"/>
    <property type="match status" value="1"/>
</dbReference>
<evidence type="ECO:0000313" key="3">
    <source>
        <dbReference type="Proteomes" id="UP000266313"/>
    </source>
</evidence>
<feature type="chain" id="PRO_5012038333" evidence="1">
    <location>
        <begin position="22"/>
        <end position="177"/>
    </location>
</feature>
<dbReference type="Proteomes" id="UP000266313">
    <property type="component" value="Chromosome"/>
</dbReference>
<dbReference type="AlphaFoldDB" id="A0A250KPB3"/>
<keyword evidence="1" id="KW-0732">Signal</keyword>
<evidence type="ECO:0000313" key="2">
    <source>
        <dbReference type="EMBL" id="BBA33386.1"/>
    </source>
</evidence>
<feature type="signal peptide" evidence="1">
    <location>
        <begin position="1"/>
        <end position="21"/>
    </location>
</feature>
<dbReference type="PANTHER" id="PTHR39332:SF7">
    <property type="entry name" value="SRPBCC FAMILY PROTEIN"/>
    <property type="match status" value="1"/>
</dbReference>
<accession>A0A250KPB3</accession>
<keyword evidence="3" id="KW-1185">Reference proteome</keyword>
<name>A0A250KPB3_9GAMM</name>
<dbReference type="InterPro" id="IPR023393">
    <property type="entry name" value="START-like_dom_sf"/>
</dbReference>
<protein>
    <submittedName>
        <fullName evidence="2">MxaD protein</fullName>
    </submittedName>
</protein>